<dbReference type="Proteomes" id="UP001150924">
    <property type="component" value="Unassembled WGS sequence"/>
</dbReference>
<dbReference type="InterPro" id="IPR037883">
    <property type="entry name" value="Knr4/Smi1-like_sf"/>
</dbReference>
<dbReference type="SUPFAM" id="SSF160631">
    <property type="entry name" value="SMI1/KNR4-like"/>
    <property type="match status" value="1"/>
</dbReference>
<dbReference type="EMBL" id="JAPNKE010000002">
    <property type="protein sequence ID" value="MCY1005428.1"/>
    <property type="molecule type" value="Genomic_DNA"/>
</dbReference>
<proteinExistence type="predicted"/>
<dbReference type="RefSeq" id="WP_267767102.1">
    <property type="nucleotide sequence ID" value="NZ_JAPNKE010000002.1"/>
</dbReference>
<dbReference type="AlphaFoldDB" id="A0A9X3IX46"/>
<evidence type="ECO:0000313" key="1">
    <source>
        <dbReference type="EMBL" id="MCY1005428.1"/>
    </source>
</evidence>
<gene>
    <name evidence="1" type="ORF">OV079_07560</name>
</gene>
<keyword evidence="2" id="KW-1185">Reference proteome</keyword>
<organism evidence="1 2">
    <name type="scientific">Nannocystis pusilla</name>
    <dbReference type="NCBI Taxonomy" id="889268"/>
    <lineage>
        <taxon>Bacteria</taxon>
        <taxon>Pseudomonadati</taxon>
        <taxon>Myxococcota</taxon>
        <taxon>Polyangia</taxon>
        <taxon>Nannocystales</taxon>
        <taxon>Nannocystaceae</taxon>
        <taxon>Nannocystis</taxon>
    </lineage>
</organism>
<reference evidence="1" key="1">
    <citation type="submission" date="2022-11" db="EMBL/GenBank/DDBJ databases">
        <title>Minimal conservation of predation-associated metabolite biosynthetic gene clusters underscores biosynthetic potential of Myxococcota including descriptions for ten novel species: Archangium lansinium sp. nov., Myxococcus landrumus sp. nov., Nannocystis bai.</title>
        <authorList>
            <person name="Ahearne A."/>
            <person name="Stevens C."/>
            <person name="Phillips K."/>
        </authorList>
    </citation>
    <scope>NUCLEOTIDE SEQUENCE</scope>
    <source>
        <strain evidence="1">Na p29</strain>
    </source>
</reference>
<comment type="caution">
    <text evidence="1">The sequence shown here is derived from an EMBL/GenBank/DDBJ whole genome shotgun (WGS) entry which is preliminary data.</text>
</comment>
<protein>
    <submittedName>
        <fullName evidence="1">SMI1/KNR4 family protein</fullName>
    </submittedName>
</protein>
<evidence type="ECO:0000313" key="2">
    <source>
        <dbReference type="Proteomes" id="UP001150924"/>
    </source>
</evidence>
<sequence length="237" mass="26899">MPDLQDAWKGATEDEIVQIETIAGRPLPRFYRWFLMRMGHEMGPLAYPTADFSAPKVLECYARRMFAPNPRFLMIGYESDEMMPLHFFYDFQHSVREDARVTKSHALGGGFHHVFDTFREKLTWGSFLAFHLITLPQSCIGSFKRRDGGDLRATLDPIMESLGFVRPVETGPNCAIYRSPQASMATYSGPEGLPGYQTFRLAGQDSARLRRVLGQLGCESSLRVEVDEWRPPIVNGV</sequence>
<accession>A0A9X3IX46</accession>
<name>A0A9X3IX46_9BACT</name>